<comment type="caution">
    <text evidence="3">The sequence shown here is derived from an EMBL/GenBank/DDBJ whole genome shotgun (WGS) entry which is preliminary data.</text>
</comment>
<feature type="domain" description="Ig-like SoxY" evidence="2">
    <location>
        <begin position="63"/>
        <end position="164"/>
    </location>
</feature>
<dbReference type="Pfam" id="PF13501">
    <property type="entry name" value="SoxY"/>
    <property type="match status" value="1"/>
</dbReference>
<dbReference type="InterPro" id="IPR032711">
    <property type="entry name" value="SoxY"/>
</dbReference>
<reference evidence="3 4" key="1">
    <citation type="submission" date="2020-07" db="EMBL/GenBank/DDBJ databases">
        <title>Pseudogemmobacter sp. nov., isolated from poultry manure in Taiwan.</title>
        <authorList>
            <person name="Lin S.-Y."/>
            <person name="Tang Y.-S."/>
            <person name="Young C.-C."/>
        </authorList>
    </citation>
    <scope>NUCLEOTIDE SEQUENCE [LARGE SCALE GENOMIC DNA]</scope>
    <source>
        <strain evidence="3 4">CC-YST710</strain>
    </source>
</reference>
<keyword evidence="1" id="KW-0732">Signal</keyword>
<dbReference type="InterPro" id="IPR019546">
    <property type="entry name" value="TAT_signal_bac_arc"/>
</dbReference>
<evidence type="ECO:0000256" key="1">
    <source>
        <dbReference type="SAM" id="SignalP"/>
    </source>
</evidence>
<dbReference type="InterPro" id="IPR038162">
    <property type="entry name" value="SoxY_sf"/>
</dbReference>
<evidence type="ECO:0000313" key="4">
    <source>
        <dbReference type="Proteomes" id="UP001198571"/>
    </source>
</evidence>
<keyword evidence="4" id="KW-1185">Reference proteome</keyword>
<feature type="chain" id="PRO_5046192766" evidence="1">
    <location>
        <begin position="37"/>
        <end position="166"/>
    </location>
</feature>
<dbReference type="InterPro" id="IPR006311">
    <property type="entry name" value="TAT_signal"/>
</dbReference>
<sequence length="166" mass="17245">MGCSMTSYADLNRRQLLGSGAALGAAALLGAPPALAQTSTATARADTTESDRIALEFLAGTTAAPGGLALDLPALGDNPAAVPVRAYLTGELSDDLWCEELIVLAERNPMPLACRFRFTPLTGTADVAVRLRLIGSMHIRALARMSDGRCFDIRQEITVAAGGCGL</sequence>
<dbReference type="EMBL" id="JACDXX010000007">
    <property type="protein sequence ID" value="MCB5410147.1"/>
    <property type="molecule type" value="Genomic_DNA"/>
</dbReference>
<proteinExistence type="predicted"/>
<dbReference type="PIRSF" id="PIRSF010312">
    <property type="entry name" value="Sulphur_oxidation_SoxY"/>
    <property type="match status" value="1"/>
</dbReference>
<dbReference type="Gene3D" id="2.60.40.2470">
    <property type="entry name" value="SoxY domain"/>
    <property type="match status" value="1"/>
</dbReference>
<organism evidence="3 4">
    <name type="scientific">Pseudogemmobacter faecipullorum</name>
    <dbReference type="NCBI Taxonomy" id="2755041"/>
    <lineage>
        <taxon>Bacteria</taxon>
        <taxon>Pseudomonadati</taxon>
        <taxon>Pseudomonadota</taxon>
        <taxon>Alphaproteobacteria</taxon>
        <taxon>Rhodobacterales</taxon>
        <taxon>Paracoccaceae</taxon>
        <taxon>Pseudogemmobacter</taxon>
    </lineage>
</organism>
<dbReference type="Pfam" id="PF10518">
    <property type="entry name" value="TAT_signal"/>
    <property type="match status" value="1"/>
</dbReference>
<protein>
    <submittedName>
        <fullName evidence="3">Twin-arginine translocation signal domain-containing protein</fullName>
    </submittedName>
</protein>
<feature type="signal peptide" evidence="1">
    <location>
        <begin position="1"/>
        <end position="36"/>
    </location>
</feature>
<dbReference type="Proteomes" id="UP001198571">
    <property type="component" value="Unassembled WGS sequence"/>
</dbReference>
<evidence type="ECO:0000259" key="2">
    <source>
        <dbReference type="Pfam" id="PF13501"/>
    </source>
</evidence>
<evidence type="ECO:0000313" key="3">
    <source>
        <dbReference type="EMBL" id="MCB5410147.1"/>
    </source>
</evidence>
<accession>A0ABS8CL97</accession>
<dbReference type="InterPro" id="IPR016568">
    <property type="entry name" value="Sulphur_oxidation_SoxY"/>
</dbReference>
<gene>
    <name evidence="3" type="ORF">H0485_09055</name>
</gene>
<name>A0ABS8CL97_9RHOB</name>
<dbReference type="PROSITE" id="PS51318">
    <property type="entry name" value="TAT"/>
    <property type="match status" value="1"/>
</dbReference>